<evidence type="ECO:0000313" key="2">
    <source>
        <dbReference type="EMBL" id="EUA58174.1"/>
    </source>
</evidence>
<accession>X8CQ76</accession>
<evidence type="ECO:0000256" key="1">
    <source>
        <dbReference type="SAM" id="MobiDB-lite"/>
    </source>
</evidence>
<dbReference type="EMBL" id="JAOG01000001">
    <property type="protein sequence ID" value="EUA58174.1"/>
    <property type="molecule type" value="Genomic_DNA"/>
</dbReference>
<reference evidence="2 3" key="1">
    <citation type="submission" date="2013-12" db="EMBL/GenBank/DDBJ databases">
        <authorList>
            <person name="Zelazny A."/>
            <person name="Olivier K."/>
            <person name="Holland S."/>
            <person name="Lenaerts A."/>
            <person name="Ordway D."/>
            <person name="DeGroote M.A."/>
            <person name="Parker T."/>
            <person name="Sizemore C."/>
            <person name="Tallon L.J."/>
            <person name="Sadzewicz L.K."/>
            <person name="Sengamalay N."/>
            <person name="Fraser C.M."/>
            <person name="Hine E."/>
            <person name="Shefchek K.A."/>
            <person name="Das S.P."/>
            <person name="Tettelin H."/>
        </authorList>
    </citation>
    <scope>NUCLEOTIDE SEQUENCE [LARGE SCALE GENOMIC DNA]</scope>
    <source>
        <strain evidence="2 3">1956</strain>
    </source>
</reference>
<protein>
    <submittedName>
        <fullName evidence="2">Putative TIM-barrel fold metal-dependent hydrolase domain protein</fullName>
    </submittedName>
</protein>
<proteinExistence type="predicted"/>
<comment type="caution">
    <text evidence="2">The sequence shown here is derived from an EMBL/GenBank/DDBJ whole genome shotgun (WGS) entry which is preliminary data.</text>
</comment>
<organism evidence="2 3">
    <name type="scientific">Mycobacterium intracellulare 1956</name>
    <dbReference type="NCBI Taxonomy" id="1299331"/>
    <lineage>
        <taxon>Bacteria</taxon>
        <taxon>Bacillati</taxon>
        <taxon>Actinomycetota</taxon>
        <taxon>Actinomycetes</taxon>
        <taxon>Mycobacteriales</taxon>
        <taxon>Mycobacteriaceae</taxon>
        <taxon>Mycobacterium</taxon>
        <taxon>Mycobacterium avium complex (MAC)</taxon>
    </lineage>
</organism>
<sequence>MAQSTQFTGAPIFDADQHMYETPEALTKYLPERYSRAVQFAQIGRQTRIVINNKVSDFIPNPTFERVAAPGAHEKFFAGKTPRASRCARCRDRPSRRRPRPVTRSIGWPNSTARVSSRR</sequence>
<dbReference type="PATRIC" id="fig|1299331.3.peg.1274"/>
<dbReference type="Proteomes" id="UP000020825">
    <property type="component" value="Unassembled WGS sequence"/>
</dbReference>
<dbReference type="AlphaFoldDB" id="X8CQ76"/>
<dbReference type="GO" id="GO:0016787">
    <property type="term" value="F:hydrolase activity"/>
    <property type="evidence" value="ECO:0007669"/>
    <property type="project" value="UniProtKB-KW"/>
</dbReference>
<feature type="compositionally biased region" description="Polar residues" evidence="1">
    <location>
        <begin position="108"/>
        <end position="119"/>
    </location>
</feature>
<evidence type="ECO:0000313" key="3">
    <source>
        <dbReference type="Proteomes" id="UP000020825"/>
    </source>
</evidence>
<name>X8CQ76_MYCIT</name>
<gene>
    <name evidence="2" type="ORF">I550_1311</name>
</gene>
<feature type="region of interest" description="Disordered" evidence="1">
    <location>
        <begin position="83"/>
        <end position="119"/>
    </location>
</feature>
<keyword evidence="2" id="KW-0378">Hydrolase</keyword>
<dbReference type="Gene3D" id="3.20.20.140">
    <property type="entry name" value="Metal-dependent hydrolases"/>
    <property type="match status" value="1"/>
</dbReference>